<keyword evidence="6" id="KW-0808">Transferase</keyword>
<accession>A0A1I3TRY2</accession>
<organism evidence="12 13">
    <name type="scientific">Celeribacter halophilus</name>
    <dbReference type="NCBI Taxonomy" id="576117"/>
    <lineage>
        <taxon>Bacteria</taxon>
        <taxon>Pseudomonadati</taxon>
        <taxon>Pseudomonadota</taxon>
        <taxon>Alphaproteobacteria</taxon>
        <taxon>Rhodobacterales</taxon>
        <taxon>Roseobacteraceae</taxon>
        <taxon>Celeribacter</taxon>
    </lineage>
</organism>
<protein>
    <recommendedName>
        <fullName evidence="3">histidine kinase</fullName>
        <ecNumber evidence="3">2.7.13.3</ecNumber>
    </recommendedName>
</protein>
<dbReference type="Proteomes" id="UP000183299">
    <property type="component" value="Unassembled WGS sequence"/>
</dbReference>
<dbReference type="NCBIfam" id="NF045988">
    <property type="entry name" value="HisKinRegBRhodob"/>
    <property type="match status" value="1"/>
</dbReference>
<dbReference type="SUPFAM" id="SSF55874">
    <property type="entry name" value="ATPase domain of HSP90 chaperone/DNA topoisomerase II/histidine kinase"/>
    <property type="match status" value="1"/>
</dbReference>
<evidence type="ECO:0000256" key="2">
    <source>
        <dbReference type="ARBA" id="ARBA00004651"/>
    </source>
</evidence>
<dbReference type="PANTHER" id="PTHR44936">
    <property type="entry name" value="SENSOR PROTEIN CREC"/>
    <property type="match status" value="1"/>
</dbReference>
<evidence type="ECO:0000313" key="12">
    <source>
        <dbReference type="EMBL" id="SFJ73362.1"/>
    </source>
</evidence>
<feature type="transmembrane region" description="Helical" evidence="10">
    <location>
        <begin position="23"/>
        <end position="45"/>
    </location>
</feature>
<dbReference type="Gene3D" id="3.30.565.10">
    <property type="entry name" value="Histidine kinase-like ATPase, C-terminal domain"/>
    <property type="match status" value="1"/>
</dbReference>
<evidence type="ECO:0000256" key="8">
    <source>
        <dbReference type="ARBA" id="ARBA00022777"/>
    </source>
</evidence>
<keyword evidence="5" id="KW-0597">Phosphoprotein</keyword>
<dbReference type="CDD" id="cd00082">
    <property type="entry name" value="HisKA"/>
    <property type="match status" value="1"/>
</dbReference>
<dbReference type="Pfam" id="PF25323">
    <property type="entry name" value="6TM_PilS"/>
    <property type="match status" value="1"/>
</dbReference>
<dbReference type="SUPFAM" id="SSF47384">
    <property type="entry name" value="Homodimeric domain of signal transducing histidine kinase"/>
    <property type="match status" value="1"/>
</dbReference>
<dbReference type="InterPro" id="IPR047770">
    <property type="entry name" value="RegB"/>
</dbReference>
<evidence type="ECO:0000256" key="9">
    <source>
        <dbReference type="ARBA" id="ARBA00022840"/>
    </source>
</evidence>
<evidence type="ECO:0000256" key="1">
    <source>
        <dbReference type="ARBA" id="ARBA00000085"/>
    </source>
</evidence>
<sequence>MIENRDDLVTVERRSDWVRLRTLVALRWIAILGQIASIMVAILLFKLHLEIGAFAVIIGASVILNIVASFIYPENTRLSERGATLMLLFDITQLTCLLYFSGGLTNPFSVLILAPVSISASALRPKSSILTGSVAIAFVTILALYHVPLHLNDGAELIIPDIFLFGNWAAIVIGIIFLGVFSWKVTSEIHTMSQALLATQMALTREQKLTDIGGVVAAAAHELGTPLATIKLVAGELVDELKDQEVLCEDAQLIHDQADRCRDILHSMGQAGKDDLHMRFAPLQAVIDEAAEPHTGRGKSVSIEVLGSEDGSDQPYVYRRPEIIHGLRNLIQNAVDFSETTVWIDISWSARRITLRIIDDGAGFPASVIGRIGDPFMRHRRSEREAEKRPGYNGMGLGLFIAKTLLERTGAEITFANGSDRHDQHLHAGRRSGAIVELSWQRDRISVAEGEENKALGENAPFER</sequence>
<proteinExistence type="predicted"/>
<dbReference type="RefSeq" id="WP_066601008.1">
    <property type="nucleotide sequence ID" value="NZ_FORY01000009.1"/>
</dbReference>
<dbReference type="PRINTS" id="PR00344">
    <property type="entry name" value="BCTRLSENSOR"/>
</dbReference>
<comment type="catalytic activity">
    <reaction evidence="1">
        <text>ATP + protein L-histidine = ADP + protein N-phospho-L-histidine.</text>
        <dbReference type="EC" id="2.7.13.3"/>
    </reaction>
</comment>
<dbReference type="InterPro" id="IPR036097">
    <property type="entry name" value="HisK_dim/P_sf"/>
</dbReference>
<gene>
    <name evidence="12" type="ORF">SAMN04488138_10939</name>
</gene>
<dbReference type="STRING" id="576117.SAMN04488138_10939"/>
<dbReference type="InterPro" id="IPR005467">
    <property type="entry name" value="His_kinase_dom"/>
</dbReference>
<name>A0A1I3TRY2_9RHOB</name>
<evidence type="ECO:0000256" key="10">
    <source>
        <dbReference type="SAM" id="Phobius"/>
    </source>
</evidence>
<dbReference type="GO" id="GO:0005886">
    <property type="term" value="C:plasma membrane"/>
    <property type="evidence" value="ECO:0007669"/>
    <property type="project" value="UniProtKB-SubCell"/>
</dbReference>
<keyword evidence="10" id="KW-1133">Transmembrane helix</keyword>
<dbReference type="Pfam" id="PF00512">
    <property type="entry name" value="HisKA"/>
    <property type="match status" value="1"/>
</dbReference>
<feature type="transmembrane region" description="Helical" evidence="10">
    <location>
        <begin position="51"/>
        <end position="72"/>
    </location>
</feature>
<dbReference type="InterPro" id="IPR004358">
    <property type="entry name" value="Sig_transdc_His_kin-like_C"/>
</dbReference>
<dbReference type="Pfam" id="PF02518">
    <property type="entry name" value="HATPase_c"/>
    <property type="match status" value="1"/>
</dbReference>
<dbReference type="SMART" id="SM00387">
    <property type="entry name" value="HATPase_c"/>
    <property type="match status" value="1"/>
</dbReference>
<keyword evidence="7" id="KW-0547">Nucleotide-binding</keyword>
<evidence type="ECO:0000256" key="5">
    <source>
        <dbReference type="ARBA" id="ARBA00022553"/>
    </source>
</evidence>
<feature type="transmembrane region" description="Helical" evidence="10">
    <location>
        <begin position="162"/>
        <end position="183"/>
    </location>
</feature>
<feature type="domain" description="Histidine kinase" evidence="11">
    <location>
        <begin position="218"/>
        <end position="417"/>
    </location>
</feature>
<dbReference type="NCBIfam" id="NF033792">
    <property type="entry name" value="ActS_PrrB_HisK"/>
    <property type="match status" value="1"/>
</dbReference>
<keyword evidence="10" id="KW-0812">Transmembrane</keyword>
<evidence type="ECO:0000256" key="4">
    <source>
        <dbReference type="ARBA" id="ARBA00022475"/>
    </source>
</evidence>
<evidence type="ECO:0000313" key="13">
    <source>
        <dbReference type="Proteomes" id="UP000183299"/>
    </source>
</evidence>
<dbReference type="Gene3D" id="1.10.287.130">
    <property type="match status" value="1"/>
</dbReference>
<dbReference type="OrthoDB" id="9785252at2"/>
<evidence type="ECO:0000256" key="7">
    <source>
        <dbReference type="ARBA" id="ARBA00022741"/>
    </source>
</evidence>
<comment type="subcellular location">
    <subcellularLocation>
        <location evidence="2">Cell membrane</location>
        <topology evidence="2">Multi-pass membrane protein</topology>
    </subcellularLocation>
</comment>
<dbReference type="SMART" id="SM00388">
    <property type="entry name" value="HisKA"/>
    <property type="match status" value="1"/>
</dbReference>
<evidence type="ECO:0000256" key="3">
    <source>
        <dbReference type="ARBA" id="ARBA00012438"/>
    </source>
</evidence>
<dbReference type="EC" id="2.7.13.3" evidence="3"/>
<dbReference type="InterPro" id="IPR003661">
    <property type="entry name" value="HisK_dim/P_dom"/>
</dbReference>
<keyword evidence="13" id="KW-1185">Reference proteome</keyword>
<dbReference type="PROSITE" id="PS50109">
    <property type="entry name" value="HIS_KIN"/>
    <property type="match status" value="1"/>
</dbReference>
<keyword evidence="4" id="KW-1003">Cell membrane</keyword>
<dbReference type="InterPro" id="IPR036890">
    <property type="entry name" value="HATPase_C_sf"/>
</dbReference>
<keyword evidence="10" id="KW-0472">Membrane</keyword>
<keyword evidence="8 12" id="KW-0418">Kinase</keyword>
<dbReference type="GeneID" id="98665589"/>
<evidence type="ECO:0000256" key="6">
    <source>
        <dbReference type="ARBA" id="ARBA00022679"/>
    </source>
</evidence>
<dbReference type="InterPro" id="IPR003594">
    <property type="entry name" value="HATPase_dom"/>
</dbReference>
<dbReference type="GO" id="GO:0000155">
    <property type="term" value="F:phosphorelay sensor kinase activity"/>
    <property type="evidence" value="ECO:0007669"/>
    <property type="project" value="InterPro"/>
</dbReference>
<dbReference type="InterPro" id="IPR050980">
    <property type="entry name" value="2C_sensor_his_kinase"/>
</dbReference>
<dbReference type="GO" id="GO:0005524">
    <property type="term" value="F:ATP binding"/>
    <property type="evidence" value="ECO:0007669"/>
    <property type="project" value="UniProtKB-KW"/>
</dbReference>
<dbReference type="EMBL" id="FORY01000009">
    <property type="protein sequence ID" value="SFJ73362.1"/>
    <property type="molecule type" value="Genomic_DNA"/>
</dbReference>
<reference evidence="12 13" key="1">
    <citation type="submission" date="2016-10" db="EMBL/GenBank/DDBJ databases">
        <authorList>
            <person name="de Groot N.N."/>
        </authorList>
    </citation>
    <scope>NUCLEOTIDE SEQUENCE [LARGE SCALE GENOMIC DNA]</scope>
    <source>
        <strain evidence="12 13">CGMCC 1.8891</strain>
    </source>
</reference>
<dbReference type="PANTHER" id="PTHR44936:SF10">
    <property type="entry name" value="SENSOR PROTEIN RSTB"/>
    <property type="match status" value="1"/>
</dbReference>
<keyword evidence="9" id="KW-0067">ATP-binding</keyword>
<dbReference type="AlphaFoldDB" id="A0A1I3TRY2"/>
<feature type="transmembrane region" description="Helical" evidence="10">
    <location>
        <begin position="130"/>
        <end position="147"/>
    </location>
</feature>
<evidence type="ECO:0000259" key="11">
    <source>
        <dbReference type="PROSITE" id="PS50109"/>
    </source>
</evidence>